<reference evidence="1 2" key="1">
    <citation type="submission" date="2018-01" db="EMBL/GenBank/DDBJ databases">
        <title>Geographic spread and resistance mechanisms of dominant carbapenem-resistant Enterobacter cloacae complex clones ST171 and ST78.</title>
        <authorList>
            <person name="Gomez-Simmonds A."/>
            <person name="Annavajhala M.K."/>
            <person name="Wang Z."/>
            <person name="Macesic N."/>
            <person name="Hu Y."/>
            <person name="Giddins M.J."/>
            <person name="O'Malley A."/>
            <person name="Toussaint N.C."/>
            <person name="Whittier S."/>
            <person name="Torres V.J."/>
            <person name="Uhlemann A.-C."/>
        </authorList>
    </citation>
    <scope>NUCLEOTIDE SEQUENCE [LARGE SCALE GENOMIC DNA]</scope>
    <source>
        <strain evidence="1 2">78</strain>
    </source>
</reference>
<dbReference type="Proteomes" id="UP000244004">
    <property type="component" value="Unassembled WGS sequence"/>
</dbReference>
<comment type="caution">
    <text evidence="1">The sequence shown here is derived from an EMBL/GenBank/DDBJ whole genome shotgun (WGS) entry which is preliminary data.</text>
</comment>
<dbReference type="EMBL" id="PNXT01000001">
    <property type="protein sequence ID" value="PTX88849.1"/>
    <property type="molecule type" value="Genomic_DNA"/>
</dbReference>
<evidence type="ECO:0000313" key="2">
    <source>
        <dbReference type="Proteomes" id="UP000244004"/>
    </source>
</evidence>
<accession>A0A3S0HEN3</accession>
<organism evidence="1 2">
    <name type="scientific">Enterobacter hormaechei</name>
    <dbReference type="NCBI Taxonomy" id="158836"/>
    <lineage>
        <taxon>Bacteria</taxon>
        <taxon>Pseudomonadati</taxon>
        <taxon>Pseudomonadota</taxon>
        <taxon>Gammaproteobacteria</taxon>
        <taxon>Enterobacterales</taxon>
        <taxon>Enterobacteriaceae</taxon>
        <taxon>Enterobacter</taxon>
        <taxon>Enterobacter cloacae complex</taxon>
    </lineage>
</organism>
<gene>
    <name evidence="1" type="ORF">C1O12_10830</name>
</gene>
<dbReference type="RefSeq" id="WP_022648395.1">
    <property type="nucleotide sequence ID" value="NZ_JBDYON010000008.1"/>
</dbReference>
<name>A0A3S0HEN3_9ENTR</name>
<sequence length="172" mass="19620">MESRMIKATFLIVLPLFSAFTYAGHNKMNQDSLWQMIKEMKSVWGKQVEDVSKLFNQPLINNTQEKEDRYTSAPFTLTDGTRISDVDVRLWGNGDNSVSLVSFVINQPCITLEQVKSHFPDLKLSNIPRGNTPGQSVGYRTPTDERGLAWAFSFPVLNQECLSRVVMSRYEH</sequence>
<evidence type="ECO:0000313" key="1">
    <source>
        <dbReference type="EMBL" id="PTX88849.1"/>
    </source>
</evidence>
<dbReference type="AlphaFoldDB" id="A0A3S0HEN3"/>
<protein>
    <submittedName>
        <fullName evidence="1">Uncharacterized protein</fullName>
    </submittedName>
</protein>
<proteinExistence type="predicted"/>